<dbReference type="SUPFAM" id="SSF51735">
    <property type="entry name" value="NAD(P)-binding Rossmann-fold domains"/>
    <property type="match status" value="1"/>
</dbReference>
<comment type="similarity">
    <text evidence="4 9">Belongs to the NAD(P)-dependent epimerase/dehydratase family.</text>
</comment>
<feature type="domain" description="NAD(P)-binding" evidence="10">
    <location>
        <begin position="6"/>
        <end position="327"/>
    </location>
</feature>
<proteinExistence type="inferred from homology"/>
<evidence type="ECO:0000256" key="5">
    <source>
        <dbReference type="ARBA" id="ARBA00013189"/>
    </source>
</evidence>
<dbReference type="Proteomes" id="UP000293562">
    <property type="component" value="Unassembled WGS sequence"/>
</dbReference>
<evidence type="ECO:0000256" key="7">
    <source>
        <dbReference type="ARBA" id="ARBA00023027"/>
    </source>
</evidence>
<evidence type="ECO:0000256" key="6">
    <source>
        <dbReference type="ARBA" id="ARBA00018569"/>
    </source>
</evidence>
<dbReference type="InterPro" id="IPR036291">
    <property type="entry name" value="NAD(P)-bd_dom_sf"/>
</dbReference>
<evidence type="ECO:0000256" key="4">
    <source>
        <dbReference type="ARBA" id="ARBA00007637"/>
    </source>
</evidence>
<gene>
    <name evidence="11" type="ORF">EV201_0010</name>
</gene>
<reference evidence="11 12" key="1">
    <citation type="submission" date="2019-02" db="EMBL/GenBank/DDBJ databases">
        <title>Genomic Encyclopedia of Type Strains, Phase IV (KMG-IV): sequencing the most valuable type-strain genomes for metagenomic binning, comparative biology and taxonomic classification.</title>
        <authorList>
            <person name="Goeker M."/>
        </authorList>
    </citation>
    <scope>NUCLEOTIDE SEQUENCE [LARGE SCALE GENOMIC DNA]</scope>
    <source>
        <strain evidence="11 12">DSM 28825</strain>
    </source>
</reference>
<dbReference type="CDD" id="cd05247">
    <property type="entry name" value="UDP_G4E_1_SDR_e"/>
    <property type="match status" value="1"/>
</dbReference>
<keyword evidence="12" id="KW-1185">Reference proteome</keyword>
<evidence type="ECO:0000256" key="3">
    <source>
        <dbReference type="ARBA" id="ARBA00004947"/>
    </source>
</evidence>
<dbReference type="GO" id="GO:0006012">
    <property type="term" value="P:galactose metabolic process"/>
    <property type="evidence" value="ECO:0007669"/>
    <property type="project" value="UniProtKB-UniPathway"/>
</dbReference>
<keyword evidence="7 9" id="KW-0520">NAD</keyword>
<comment type="catalytic activity">
    <reaction evidence="1 9">
        <text>UDP-alpha-D-glucose = UDP-alpha-D-galactose</text>
        <dbReference type="Rhea" id="RHEA:22168"/>
        <dbReference type="ChEBI" id="CHEBI:58885"/>
        <dbReference type="ChEBI" id="CHEBI:66914"/>
        <dbReference type="EC" id="5.1.3.2"/>
    </reaction>
</comment>
<dbReference type="InterPro" id="IPR016040">
    <property type="entry name" value="NAD(P)-bd_dom"/>
</dbReference>
<evidence type="ECO:0000259" key="10">
    <source>
        <dbReference type="Pfam" id="PF16363"/>
    </source>
</evidence>
<keyword evidence="8 9" id="KW-0413">Isomerase</keyword>
<comment type="cofactor">
    <cofactor evidence="2 9">
        <name>NAD(+)</name>
        <dbReference type="ChEBI" id="CHEBI:57540"/>
    </cofactor>
</comment>
<dbReference type="UniPathway" id="UPA00214"/>
<dbReference type="Pfam" id="PF16363">
    <property type="entry name" value="GDP_Man_Dehyd"/>
    <property type="match status" value="1"/>
</dbReference>
<sequence length="341" mass="37920">MSKQILVTGGTGFIGSHTVVELQNNGYEVVIVDNLSNSKIEVLEQIEAITGVRPKFEEFDLTDKQKVNDFFQKYTDLEAIIHFAASKAVGESVDKPLMYYNNNLNSLMNIMACMIDYKVPNLVFSSSCTVYGQPDKLPVTEQTPRKEAESPYGNTKSICEDIIRDTLKAYPELKGIALRYFNPIGAHETAKIGELPLGVPNNLIPFLTQTVAGIRPELSVFGDDYNTPDGSAIRDYIHVVDLAKAHVVAIERLLNDKNKANCEYFNVGTGNGVSVLEIIESFERATGEKVPHKIVARRAGDIEQIYADTTYANEELGWKAQSSLDETLLSAWKWQKNISES</sequence>
<dbReference type="PRINTS" id="PR01713">
    <property type="entry name" value="NUCEPIMERASE"/>
</dbReference>
<comment type="pathway">
    <text evidence="3 9">Carbohydrate metabolism; galactose metabolism.</text>
</comment>
<dbReference type="NCBIfam" id="TIGR01179">
    <property type="entry name" value="galE"/>
    <property type="match status" value="1"/>
</dbReference>
<dbReference type="RefSeq" id="WP_130305367.1">
    <property type="nucleotide sequence ID" value="NZ_SHKN01000001.1"/>
</dbReference>
<keyword evidence="9" id="KW-0119">Carbohydrate metabolism</keyword>
<protein>
    <recommendedName>
        <fullName evidence="6 9">UDP-glucose 4-epimerase</fullName>
        <ecNumber evidence="5 9">5.1.3.2</ecNumber>
    </recommendedName>
</protein>
<dbReference type="InterPro" id="IPR005886">
    <property type="entry name" value="UDP_G4E"/>
</dbReference>
<dbReference type="Gene3D" id="3.40.50.720">
    <property type="entry name" value="NAD(P)-binding Rossmann-like Domain"/>
    <property type="match status" value="1"/>
</dbReference>
<dbReference type="GO" id="GO:0003978">
    <property type="term" value="F:UDP-glucose 4-epimerase activity"/>
    <property type="evidence" value="ECO:0007669"/>
    <property type="project" value="UniProtKB-UniRule"/>
</dbReference>
<evidence type="ECO:0000313" key="12">
    <source>
        <dbReference type="Proteomes" id="UP000293562"/>
    </source>
</evidence>
<name>A0A4Q7VH50_9BACT</name>
<accession>A0A4Q7VH50</accession>
<dbReference type="PANTHER" id="PTHR43725">
    <property type="entry name" value="UDP-GLUCOSE 4-EPIMERASE"/>
    <property type="match status" value="1"/>
</dbReference>
<dbReference type="OrthoDB" id="9811743at2"/>
<dbReference type="AlphaFoldDB" id="A0A4Q7VH50"/>
<comment type="caution">
    <text evidence="11">The sequence shown here is derived from an EMBL/GenBank/DDBJ whole genome shotgun (WGS) entry which is preliminary data.</text>
</comment>
<dbReference type="EC" id="5.1.3.2" evidence="5 9"/>
<evidence type="ECO:0000256" key="9">
    <source>
        <dbReference type="RuleBase" id="RU366046"/>
    </source>
</evidence>
<evidence type="ECO:0000256" key="8">
    <source>
        <dbReference type="ARBA" id="ARBA00023235"/>
    </source>
</evidence>
<dbReference type="Gene3D" id="3.90.25.10">
    <property type="entry name" value="UDP-galactose 4-epimerase, domain 1"/>
    <property type="match status" value="1"/>
</dbReference>
<evidence type="ECO:0000313" key="11">
    <source>
        <dbReference type="EMBL" id="RZT95391.1"/>
    </source>
</evidence>
<comment type="subunit">
    <text evidence="9">Homodimer.</text>
</comment>
<evidence type="ECO:0000256" key="2">
    <source>
        <dbReference type="ARBA" id="ARBA00001911"/>
    </source>
</evidence>
<organism evidence="11 12">
    <name type="scientific">Ancylomarina subtilis</name>
    <dbReference type="NCBI Taxonomy" id="1639035"/>
    <lineage>
        <taxon>Bacteria</taxon>
        <taxon>Pseudomonadati</taxon>
        <taxon>Bacteroidota</taxon>
        <taxon>Bacteroidia</taxon>
        <taxon>Marinilabiliales</taxon>
        <taxon>Marinifilaceae</taxon>
        <taxon>Ancylomarina</taxon>
    </lineage>
</organism>
<dbReference type="EMBL" id="SHKN01000001">
    <property type="protein sequence ID" value="RZT95391.1"/>
    <property type="molecule type" value="Genomic_DNA"/>
</dbReference>
<dbReference type="PANTHER" id="PTHR43725:SF47">
    <property type="entry name" value="UDP-GLUCOSE 4-EPIMERASE"/>
    <property type="match status" value="1"/>
</dbReference>
<dbReference type="GO" id="GO:0005829">
    <property type="term" value="C:cytosol"/>
    <property type="evidence" value="ECO:0007669"/>
    <property type="project" value="TreeGrafter"/>
</dbReference>
<evidence type="ECO:0000256" key="1">
    <source>
        <dbReference type="ARBA" id="ARBA00000083"/>
    </source>
</evidence>